<evidence type="ECO:0000313" key="2">
    <source>
        <dbReference type="Proteomes" id="UP000217258"/>
    </source>
</evidence>
<proteinExistence type="predicted"/>
<sequence>MFQYFTVQIVSSFYDKQMKSDFFHKKSHYMHVMAFLILRVFDVQAMY</sequence>
<organism evidence="1 2">
    <name type="scientific">Pseudoalteromonas issachenkonii</name>
    <dbReference type="NCBI Taxonomy" id="152297"/>
    <lineage>
        <taxon>Bacteria</taxon>
        <taxon>Pseudomonadati</taxon>
        <taxon>Pseudomonadota</taxon>
        <taxon>Gammaproteobacteria</taxon>
        <taxon>Alteromonadales</taxon>
        <taxon>Pseudoalteromonadaceae</taxon>
        <taxon>Pseudoalteromonas</taxon>
    </lineage>
</organism>
<name>A0ABM6N8W2_9GAMM</name>
<dbReference type="Proteomes" id="UP000217258">
    <property type="component" value="Chromosome II"/>
</dbReference>
<protein>
    <submittedName>
        <fullName evidence="1">Uncharacterized protein</fullName>
    </submittedName>
</protein>
<dbReference type="EMBL" id="CP011031">
    <property type="protein sequence ID" value="ATC92624.1"/>
    <property type="molecule type" value="Genomic_DNA"/>
</dbReference>
<accession>A0ABM6N8W2</accession>
<gene>
    <name evidence="1" type="ORF">PISS_b0493</name>
</gene>
<evidence type="ECO:0000313" key="1">
    <source>
        <dbReference type="EMBL" id="ATC92624.1"/>
    </source>
</evidence>
<keyword evidence="2" id="KW-1185">Reference proteome</keyword>
<reference evidence="1 2" key="1">
    <citation type="submission" date="2015-06" db="EMBL/GenBank/DDBJ databases">
        <authorList>
            <person name="Xie B.-B."/>
            <person name="Rong J.-C."/>
            <person name="Qin Q.-L."/>
            <person name="Zhang Y.-Z."/>
        </authorList>
    </citation>
    <scope>NUCLEOTIDE SEQUENCE [LARGE SCALE GENOMIC DNA]</scope>
    <source>
        <strain evidence="1 2">KMM 3549</strain>
    </source>
</reference>